<organism evidence="1 2">
    <name type="scientific">Collinsella tanakaei</name>
    <dbReference type="NCBI Taxonomy" id="626935"/>
    <lineage>
        <taxon>Bacteria</taxon>
        <taxon>Bacillati</taxon>
        <taxon>Actinomycetota</taxon>
        <taxon>Coriobacteriia</taxon>
        <taxon>Coriobacteriales</taxon>
        <taxon>Coriobacteriaceae</taxon>
        <taxon>Collinsella</taxon>
    </lineage>
</organism>
<gene>
    <name evidence="1" type="ORF">DXC81_02575</name>
</gene>
<sequence length="103" mass="11159">MVQKTYRVGLKDGKIAIEGVDGFSIAVEDPKLNVGKLYSALFAAIDRPTTISLEPTTELKQDQKARSFFESLKKIVDGACEKMNPGLAEIAVKAEQLDADGSK</sequence>
<dbReference type="EMBL" id="QSRJ01000002">
    <property type="protein sequence ID" value="RGL11686.1"/>
    <property type="molecule type" value="Genomic_DNA"/>
</dbReference>
<dbReference type="RefSeq" id="WP_117679034.1">
    <property type="nucleotide sequence ID" value="NZ_QSRJ01000002.1"/>
</dbReference>
<evidence type="ECO:0000313" key="1">
    <source>
        <dbReference type="EMBL" id="RGL11686.1"/>
    </source>
</evidence>
<evidence type="ECO:0000313" key="2">
    <source>
        <dbReference type="Proteomes" id="UP000260943"/>
    </source>
</evidence>
<protein>
    <submittedName>
        <fullName evidence="1">Uncharacterized protein</fullName>
    </submittedName>
</protein>
<name>A0A3E4QWS2_9ACTN</name>
<dbReference type="AlphaFoldDB" id="A0A3E4QWS2"/>
<accession>A0A3E4QWS2</accession>
<reference evidence="1 2" key="1">
    <citation type="submission" date="2018-08" db="EMBL/GenBank/DDBJ databases">
        <title>A genome reference for cultivated species of the human gut microbiota.</title>
        <authorList>
            <person name="Zou Y."/>
            <person name="Xue W."/>
            <person name="Luo G."/>
        </authorList>
    </citation>
    <scope>NUCLEOTIDE SEQUENCE [LARGE SCALE GENOMIC DNA]</scope>
    <source>
        <strain evidence="1 2">TF08-14</strain>
    </source>
</reference>
<comment type="caution">
    <text evidence="1">The sequence shown here is derived from an EMBL/GenBank/DDBJ whole genome shotgun (WGS) entry which is preliminary data.</text>
</comment>
<proteinExistence type="predicted"/>
<dbReference type="Proteomes" id="UP000260943">
    <property type="component" value="Unassembled WGS sequence"/>
</dbReference>